<comment type="similarity">
    <text evidence="1">Belongs to the ABC transporter superfamily.</text>
</comment>
<organism evidence="6 7">
    <name type="scientific">Novibacillus thermophilus</name>
    <dbReference type="NCBI Taxonomy" id="1471761"/>
    <lineage>
        <taxon>Bacteria</taxon>
        <taxon>Bacillati</taxon>
        <taxon>Bacillota</taxon>
        <taxon>Bacilli</taxon>
        <taxon>Bacillales</taxon>
        <taxon>Thermoactinomycetaceae</taxon>
        <taxon>Novibacillus</taxon>
    </lineage>
</organism>
<dbReference type="Pfam" id="PF00005">
    <property type="entry name" value="ABC_tran"/>
    <property type="match status" value="1"/>
</dbReference>
<dbReference type="PANTHER" id="PTHR43335:SF4">
    <property type="entry name" value="ABC TRANSPORTER, ATP-BINDING PROTEIN"/>
    <property type="match status" value="1"/>
</dbReference>
<evidence type="ECO:0000313" key="6">
    <source>
        <dbReference type="EMBL" id="AQS54849.1"/>
    </source>
</evidence>
<dbReference type="GO" id="GO:0016887">
    <property type="term" value="F:ATP hydrolysis activity"/>
    <property type="evidence" value="ECO:0007669"/>
    <property type="project" value="InterPro"/>
</dbReference>
<dbReference type="AlphaFoldDB" id="A0A1U9K479"/>
<keyword evidence="2" id="KW-0813">Transport</keyword>
<dbReference type="SMART" id="SM00382">
    <property type="entry name" value="AAA"/>
    <property type="match status" value="1"/>
</dbReference>
<dbReference type="EMBL" id="CP019699">
    <property type="protein sequence ID" value="AQS54849.1"/>
    <property type="molecule type" value="Genomic_DNA"/>
</dbReference>
<keyword evidence="4" id="KW-0067">ATP-binding</keyword>
<evidence type="ECO:0000256" key="1">
    <source>
        <dbReference type="ARBA" id="ARBA00005417"/>
    </source>
</evidence>
<dbReference type="GO" id="GO:0005524">
    <property type="term" value="F:ATP binding"/>
    <property type="evidence" value="ECO:0007669"/>
    <property type="project" value="UniProtKB-KW"/>
</dbReference>
<protein>
    <submittedName>
        <fullName evidence="6">ABC transporter</fullName>
    </submittedName>
</protein>
<evidence type="ECO:0000256" key="3">
    <source>
        <dbReference type="ARBA" id="ARBA00022741"/>
    </source>
</evidence>
<dbReference type="KEGG" id="ntr:B0W44_02755"/>
<name>A0A1U9K479_9BACL</name>
<evidence type="ECO:0000256" key="2">
    <source>
        <dbReference type="ARBA" id="ARBA00022448"/>
    </source>
</evidence>
<dbReference type="InterPro" id="IPR027417">
    <property type="entry name" value="P-loop_NTPase"/>
</dbReference>
<accession>A0A1U9K479</accession>
<reference evidence="6 7" key="1">
    <citation type="journal article" date="2015" name="Int. J. Syst. Evol. Microbiol.">
        <title>Novibacillus thermophilus gen. nov., sp. nov., a Gram-staining-negative and moderately thermophilic member of the family Thermoactinomycetaceae.</title>
        <authorList>
            <person name="Yang G."/>
            <person name="Chen J."/>
            <person name="Zhou S."/>
        </authorList>
    </citation>
    <scope>NUCLEOTIDE SEQUENCE [LARGE SCALE GENOMIC DNA]</scope>
    <source>
        <strain evidence="6 7">SG-1</strain>
    </source>
</reference>
<keyword evidence="3" id="KW-0547">Nucleotide-binding</keyword>
<dbReference type="RefSeq" id="WP_077718667.1">
    <property type="nucleotide sequence ID" value="NZ_CP019699.1"/>
</dbReference>
<sequence>MIELERVSKYYGNRVGVDDLNLSVPKGQILGLLGPNGAGKTTTMRLITGYLEPTKGKITIAGYDVVEDGLKARRRIGYLPENPPVYPDMSVEGYLTFVARIREVPRSEVTQAVQHVMGRLELTNVRKRLIGRLSKGYKQRVGLAQAIVHTPDVLVLDEPSSGLDPKQITEIRELIRELGKEHTVILSSHILPEVSALCEQVAIINKGKIVAVDRPKSLAQHIQGSATLKATVKGPREDVVRTVQQVEGVLAVKVTKEGEGYVSLSLDVVKGSDPREELFYTLAGRDWPLLELTRQEANLEDVFLQLTTEEAGAKEGQRRA</sequence>
<dbReference type="PANTHER" id="PTHR43335">
    <property type="entry name" value="ABC TRANSPORTER, ATP-BINDING PROTEIN"/>
    <property type="match status" value="1"/>
</dbReference>
<dbReference type="PROSITE" id="PS50893">
    <property type="entry name" value="ABC_TRANSPORTER_2"/>
    <property type="match status" value="1"/>
</dbReference>
<dbReference type="STRING" id="1471761.B0W44_02755"/>
<proteinExistence type="inferred from homology"/>
<dbReference type="InterPro" id="IPR003593">
    <property type="entry name" value="AAA+_ATPase"/>
</dbReference>
<feature type="domain" description="ABC transporter" evidence="5">
    <location>
        <begin position="2"/>
        <end position="231"/>
    </location>
</feature>
<evidence type="ECO:0000313" key="7">
    <source>
        <dbReference type="Proteomes" id="UP000188603"/>
    </source>
</evidence>
<dbReference type="Gene3D" id="3.40.50.300">
    <property type="entry name" value="P-loop containing nucleotide triphosphate hydrolases"/>
    <property type="match status" value="1"/>
</dbReference>
<dbReference type="Proteomes" id="UP000188603">
    <property type="component" value="Chromosome"/>
</dbReference>
<dbReference type="OrthoDB" id="9804819at2"/>
<dbReference type="SUPFAM" id="SSF52540">
    <property type="entry name" value="P-loop containing nucleoside triphosphate hydrolases"/>
    <property type="match status" value="1"/>
</dbReference>
<evidence type="ECO:0000256" key="4">
    <source>
        <dbReference type="ARBA" id="ARBA00022840"/>
    </source>
</evidence>
<keyword evidence="7" id="KW-1185">Reference proteome</keyword>
<evidence type="ECO:0000259" key="5">
    <source>
        <dbReference type="PROSITE" id="PS50893"/>
    </source>
</evidence>
<gene>
    <name evidence="6" type="ORF">B0W44_02755</name>
</gene>
<dbReference type="InterPro" id="IPR003439">
    <property type="entry name" value="ABC_transporter-like_ATP-bd"/>
</dbReference>